<dbReference type="SUPFAM" id="SSF103515">
    <property type="entry name" value="Autotransporter"/>
    <property type="match status" value="1"/>
</dbReference>
<feature type="domain" description="Autotransporter" evidence="2">
    <location>
        <begin position="896"/>
        <end position="1171"/>
    </location>
</feature>
<accession>A0A158CTH9</accession>
<dbReference type="Pfam" id="PF03797">
    <property type="entry name" value="Autotransporter"/>
    <property type="match status" value="1"/>
</dbReference>
<dbReference type="PROSITE" id="PS51208">
    <property type="entry name" value="AUTOTRANSPORTER"/>
    <property type="match status" value="1"/>
</dbReference>
<dbReference type="SMART" id="SM00869">
    <property type="entry name" value="Autotransporter"/>
    <property type="match status" value="1"/>
</dbReference>
<gene>
    <name evidence="3" type="ORF">AWB80_05818</name>
</gene>
<protein>
    <submittedName>
        <fullName evidence="3">Outer membrane autotransporter</fullName>
    </submittedName>
</protein>
<keyword evidence="1" id="KW-0732">Signal</keyword>
<proteinExistence type="predicted"/>
<evidence type="ECO:0000313" key="4">
    <source>
        <dbReference type="Proteomes" id="UP000054911"/>
    </source>
</evidence>
<organism evidence="3 4">
    <name type="scientific">Caballeronia pedi</name>
    <dbReference type="NCBI Taxonomy" id="1777141"/>
    <lineage>
        <taxon>Bacteria</taxon>
        <taxon>Pseudomonadati</taxon>
        <taxon>Pseudomonadota</taxon>
        <taxon>Betaproteobacteria</taxon>
        <taxon>Burkholderiales</taxon>
        <taxon>Burkholderiaceae</taxon>
        <taxon>Caballeronia</taxon>
    </lineage>
</organism>
<dbReference type="AlphaFoldDB" id="A0A158CTH9"/>
<evidence type="ECO:0000313" key="3">
    <source>
        <dbReference type="EMBL" id="SAK85695.1"/>
    </source>
</evidence>
<dbReference type="InterPro" id="IPR006315">
    <property type="entry name" value="OM_autotransptr_brl_dom"/>
</dbReference>
<dbReference type="InterPro" id="IPR005546">
    <property type="entry name" value="Autotransporte_beta"/>
</dbReference>
<dbReference type="NCBIfam" id="TIGR01414">
    <property type="entry name" value="autotrans_barl"/>
    <property type="match status" value="1"/>
</dbReference>
<dbReference type="EMBL" id="FCOE02000026">
    <property type="protein sequence ID" value="SAK85695.1"/>
    <property type="molecule type" value="Genomic_DNA"/>
</dbReference>
<evidence type="ECO:0000259" key="2">
    <source>
        <dbReference type="PROSITE" id="PS51208"/>
    </source>
</evidence>
<dbReference type="InterPro" id="IPR013425">
    <property type="entry name" value="Autotrns_rpt"/>
</dbReference>
<name>A0A158CTH9_9BURK</name>
<sequence>MTRRTGTTARLPDDVNQNQLNRQLMSVQHQVFRIVKVCGKTVSAGIGVLCCALPVNAHASTFLDFSNGLTGWTQSGSVAVLSTTNAFTVGGQPYSLTPAVGDQMAKITPGGGYNQVGTVEASFGLTPGSISNLVSGTTNYGYIYKQFTLSAGTYSFAWAYAANDYQPFNDGVMFSVAGQGTQQVGILALNGASPTYVPAQASTLVLGSYGTTQWIITSFTIGATGTYTIGFADFNYNDTSVSPVFYVASKPGTFTGNAVATTGGVPPSDIDTSTPYFSSSNLGTSVNPVFSGGTLRVDSATVASALSIGAAGGTIDQNGQTSTFSGVIADAASGAPGALSIVNNASGGSVTFTGVNTYTGATHIGAGATLALAGAGSIAASSGVSNDGMFDISGLAADTAVTSLSGSGQVALGARTLSLSNAAGTFDGTISGTGGLRVQGGTEVLAGNNTYSGGTTLAGGSLNVASDTNLGAAAGALTFHGGDLTVTQSMDTARAIVIGAEGASLTTLTGVTLAASGPISGTGSLVKNGAGTLAVSGANTFTGGTLINGGTVQIGNGSSLGSGAIVLNGATLGTTASLTAAQQLIVTGASTVDVAAGTSAVLSGAIASAGGTACLNKSGGGALTIAGSASLASGACVAAGTLRANGSITGAVDVLAAGTLRGVGAIDGALSVSGRLAPGNSPGTLAVNGTVTMNPGSTFEVDIDGTGTGTGAGNYSRLLVFGANHPFIAAGTLAPLLRGITGDATNTFVPSLGDTYRIVTAEGGISGRFDALAQPSDGLRAGTRLQAFYDMNGSNSIDLRVTPVSYATTLAAENDNARAAAALLDTIMGAQDKGSASALQSQLIYGVAGAQAAQIGPVAKTLSGEIHADMAAAAPRAALGVQGQVASHLSDIATGGIDHGQTLWANVTHGNNTSASDSHASGFTSRDNQVATGADIVRNATTKVGVGFAYTQTNVSADAGNGAIEESMGFVYGQHALGRVLLDGTLGYGAQSWDTHHADALGATSGLTSGTHGRDVLAATGVRLPVDIGTQRLEPFARAIYQHVSRDASSEGSASPAALSLDSYSGNGVRMMTGLAGGSRVQDPLAQRVTYRFTAAVGVDAGSLTRPSVDANLAGLGLTTTSPHSGRVFGQLGLDGTLRVSKNGHLFAHVEGEAAARRTAYGLTAGARVAF</sequence>
<comment type="caution">
    <text evidence="3">The sequence shown here is derived from an EMBL/GenBank/DDBJ whole genome shotgun (WGS) entry which is preliminary data.</text>
</comment>
<evidence type="ECO:0000256" key="1">
    <source>
        <dbReference type="ARBA" id="ARBA00022729"/>
    </source>
</evidence>
<dbReference type="Gene3D" id="2.40.128.130">
    <property type="entry name" value="Autotransporter beta-domain"/>
    <property type="match status" value="1"/>
</dbReference>
<keyword evidence="4" id="KW-1185">Reference proteome</keyword>
<dbReference type="InterPro" id="IPR011050">
    <property type="entry name" value="Pectin_lyase_fold/virulence"/>
</dbReference>
<dbReference type="Pfam" id="PF12951">
    <property type="entry name" value="PATR"/>
    <property type="match status" value="3"/>
</dbReference>
<dbReference type="NCBIfam" id="TIGR02601">
    <property type="entry name" value="autotrns_rpt"/>
    <property type="match status" value="1"/>
</dbReference>
<reference evidence="3" key="1">
    <citation type="submission" date="2016-01" db="EMBL/GenBank/DDBJ databases">
        <authorList>
            <person name="Peeters C."/>
        </authorList>
    </citation>
    <scope>NUCLEOTIDE SEQUENCE [LARGE SCALE GENOMIC DNA]</scope>
    <source>
        <strain evidence="3">LMG 29323</strain>
    </source>
</reference>
<dbReference type="SUPFAM" id="SSF51126">
    <property type="entry name" value="Pectin lyase-like"/>
    <property type="match status" value="2"/>
</dbReference>
<dbReference type="GO" id="GO:0019867">
    <property type="term" value="C:outer membrane"/>
    <property type="evidence" value="ECO:0007669"/>
    <property type="project" value="InterPro"/>
</dbReference>
<dbReference type="Proteomes" id="UP000054911">
    <property type="component" value="Unassembled WGS sequence"/>
</dbReference>
<dbReference type="STRING" id="1777141.AWB80_05818"/>
<dbReference type="InterPro" id="IPR036709">
    <property type="entry name" value="Autotransporte_beta_dom_sf"/>
</dbReference>